<dbReference type="InterPro" id="IPR049560">
    <property type="entry name" value="MeTrfase_RsmB-F_NOP2_cat"/>
</dbReference>
<dbReference type="Pfam" id="PF01189">
    <property type="entry name" value="Methyltr_RsmB-F"/>
    <property type="match status" value="1"/>
</dbReference>
<dbReference type="InterPro" id="IPR029063">
    <property type="entry name" value="SAM-dependent_MTases_sf"/>
</dbReference>
<feature type="compositionally biased region" description="Pro residues" evidence="1">
    <location>
        <begin position="451"/>
        <end position="470"/>
    </location>
</feature>
<protein>
    <recommendedName>
        <fullName evidence="2">SAM-dependent methyltransferase RsmB-F/NOP2-type catalytic core domain-containing protein</fullName>
    </recommendedName>
</protein>
<dbReference type="Gene3D" id="3.40.50.150">
    <property type="entry name" value="Vaccinia Virus protein VP39"/>
    <property type="match status" value="1"/>
</dbReference>
<dbReference type="AlphaFoldDB" id="A0A8C2EXI2"/>
<feature type="region of interest" description="Disordered" evidence="1">
    <location>
        <begin position="368"/>
        <end position="492"/>
    </location>
</feature>
<name>A0A8C2EXI2_CYPCA</name>
<feature type="compositionally biased region" description="Basic and acidic residues" evidence="1">
    <location>
        <begin position="415"/>
        <end position="425"/>
    </location>
</feature>
<evidence type="ECO:0000313" key="3">
    <source>
        <dbReference type="Ensembl" id="ENSCCRP00020047419.1"/>
    </source>
</evidence>
<dbReference type="SUPFAM" id="SSF53335">
    <property type="entry name" value="S-adenosyl-L-methionine-dependent methyltransferases"/>
    <property type="match status" value="1"/>
</dbReference>
<sequence length="550" mass="61330">MVRKSGVARRSSKRGSQISALKHLSLLDPAPAEPPLLQTGSEESPVCPDRVYLHAAAIFQSTHLEKPPAHRLISYGKRSEVRLPVAKDEASQRSAYQLAFNTLKCKCESCLLEKLLHRKSQVHYRKKHVKSVFRTKLVASLARCRIKHELLTLENMVPEQIRHREERATLLPLYGWINSLRSSQKFGISKTYSLESLDVSDVRLQKISVVFLMPACSLSAISNPVDYIMQENRDPRLMLDLSQGSVSPEKIQMLVCQQRKVLQRAVQFSQVGAVLYSTCSVHPEENEEVLKTVLSQTQENHSTALTAFFYIYMFCICPMCLSKVPPQNRYNSVSDDFRLSFFSLSPAQPEPEVIETPQEVLARAAAKGLLDGLHPNQPIQKEGRGRRSRRAPANQKRSVKTRPHATQSDQSRVAEFLDREMKGSRSEPTLSQSAVSPGQAPPPALSLSPRQAPPPALPLSPRQAPPPALPLSPRQALPPALPLSPGQAPPQAPKCFDRRPSRFLLFCCQAMIFFLRGGATPLQPDQAPPTHTCSGVTRHQLSLEAKRRSD</sequence>
<dbReference type="InterPro" id="IPR042620">
    <property type="entry name" value="NSUN7"/>
</dbReference>
<reference evidence="3" key="1">
    <citation type="submission" date="2025-08" db="UniProtKB">
        <authorList>
            <consortium name="Ensembl"/>
        </authorList>
    </citation>
    <scope>IDENTIFICATION</scope>
</reference>
<evidence type="ECO:0000259" key="2">
    <source>
        <dbReference type="Pfam" id="PF01189"/>
    </source>
</evidence>
<feature type="domain" description="SAM-dependent methyltransferase RsmB-F/NOP2-type catalytic core" evidence="2">
    <location>
        <begin position="247"/>
        <end position="303"/>
    </location>
</feature>
<feature type="compositionally biased region" description="Polar residues" evidence="1">
    <location>
        <begin position="426"/>
        <end position="436"/>
    </location>
</feature>
<evidence type="ECO:0000256" key="1">
    <source>
        <dbReference type="SAM" id="MobiDB-lite"/>
    </source>
</evidence>
<evidence type="ECO:0000313" key="4">
    <source>
        <dbReference type="Proteomes" id="UP000694701"/>
    </source>
</evidence>
<dbReference type="PANTHER" id="PTHR14663">
    <property type="entry name" value="METHYLTRANSFERASE NSUN7-RELATED"/>
    <property type="match status" value="1"/>
</dbReference>
<organism evidence="3 4">
    <name type="scientific">Cyprinus carpio</name>
    <name type="common">Common carp</name>
    <dbReference type="NCBI Taxonomy" id="7962"/>
    <lineage>
        <taxon>Eukaryota</taxon>
        <taxon>Metazoa</taxon>
        <taxon>Chordata</taxon>
        <taxon>Craniata</taxon>
        <taxon>Vertebrata</taxon>
        <taxon>Euteleostomi</taxon>
        <taxon>Actinopterygii</taxon>
        <taxon>Neopterygii</taxon>
        <taxon>Teleostei</taxon>
        <taxon>Ostariophysi</taxon>
        <taxon>Cypriniformes</taxon>
        <taxon>Cyprinidae</taxon>
        <taxon>Cyprininae</taxon>
        <taxon>Cyprinus</taxon>
    </lineage>
</organism>
<feature type="compositionally biased region" description="Pro residues" evidence="1">
    <location>
        <begin position="479"/>
        <end position="492"/>
    </location>
</feature>
<proteinExistence type="predicted"/>
<dbReference type="PANTHER" id="PTHR14663:SF2">
    <property type="entry name" value="METHYLTRANSFERASE NSUN7-RELATED"/>
    <property type="match status" value="1"/>
</dbReference>
<accession>A0A8C2EXI2</accession>
<dbReference type="Ensembl" id="ENSCCRT00020051688.1">
    <property type="protein sequence ID" value="ENSCCRP00020047419.1"/>
    <property type="gene ID" value="ENSCCRG00020021081.1"/>
</dbReference>
<dbReference type="Proteomes" id="UP000694701">
    <property type="component" value="Unplaced"/>
</dbReference>